<dbReference type="EMBL" id="GBRH01181092">
    <property type="protein sequence ID" value="JAE16804.1"/>
    <property type="molecule type" value="Transcribed_RNA"/>
</dbReference>
<accession>A0A0A9G011</accession>
<reference evidence="1" key="1">
    <citation type="submission" date="2014-09" db="EMBL/GenBank/DDBJ databases">
        <authorList>
            <person name="Magalhaes I.L.F."/>
            <person name="Oliveira U."/>
            <person name="Santos F.R."/>
            <person name="Vidigal T.H.D.A."/>
            <person name="Brescovit A.D."/>
            <person name="Santos A.J."/>
        </authorList>
    </citation>
    <scope>NUCLEOTIDE SEQUENCE</scope>
    <source>
        <tissue evidence="1">Shoot tissue taken approximately 20 cm above the soil surface</tissue>
    </source>
</reference>
<proteinExistence type="predicted"/>
<sequence>MIFIPICYWFLLPFEYCQHVLSRVSNQNVPKG</sequence>
<protein>
    <submittedName>
        <fullName evidence="1">Uncharacterized protein</fullName>
    </submittedName>
</protein>
<dbReference type="AlphaFoldDB" id="A0A0A9G011"/>
<organism evidence="1">
    <name type="scientific">Arundo donax</name>
    <name type="common">Giant reed</name>
    <name type="synonym">Donax arundinaceus</name>
    <dbReference type="NCBI Taxonomy" id="35708"/>
    <lineage>
        <taxon>Eukaryota</taxon>
        <taxon>Viridiplantae</taxon>
        <taxon>Streptophyta</taxon>
        <taxon>Embryophyta</taxon>
        <taxon>Tracheophyta</taxon>
        <taxon>Spermatophyta</taxon>
        <taxon>Magnoliopsida</taxon>
        <taxon>Liliopsida</taxon>
        <taxon>Poales</taxon>
        <taxon>Poaceae</taxon>
        <taxon>PACMAD clade</taxon>
        <taxon>Arundinoideae</taxon>
        <taxon>Arundineae</taxon>
        <taxon>Arundo</taxon>
    </lineage>
</organism>
<evidence type="ECO:0000313" key="1">
    <source>
        <dbReference type="EMBL" id="JAE16804.1"/>
    </source>
</evidence>
<reference evidence="1" key="2">
    <citation type="journal article" date="2015" name="Data Brief">
        <title>Shoot transcriptome of the giant reed, Arundo donax.</title>
        <authorList>
            <person name="Barrero R.A."/>
            <person name="Guerrero F.D."/>
            <person name="Moolhuijzen P."/>
            <person name="Goolsby J.A."/>
            <person name="Tidwell J."/>
            <person name="Bellgard S.E."/>
            <person name="Bellgard M.I."/>
        </authorList>
    </citation>
    <scope>NUCLEOTIDE SEQUENCE</scope>
    <source>
        <tissue evidence="1">Shoot tissue taken approximately 20 cm above the soil surface</tissue>
    </source>
</reference>
<name>A0A0A9G011_ARUDO</name>